<dbReference type="KEGG" id="rpm:RSPPHO_00772"/>
<proteinExistence type="predicted"/>
<evidence type="ECO:0000256" key="1">
    <source>
        <dbReference type="SAM" id="MobiDB-lite"/>
    </source>
</evidence>
<accession>H6SQT3</accession>
<feature type="region of interest" description="Disordered" evidence="1">
    <location>
        <begin position="23"/>
        <end position="46"/>
    </location>
</feature>
<reference evidence="2 3" key="1">
    <citation type="submission" date="2012-02" db="EMBL/GenBank/DDBJ databases">
        <title>Shotgun genome sequence of Phaeospirillum photometricum DSM 122.</title>
        <authorList>
            <person name="Duquesne K."/>
            <person name="Sturgis J."/>
        </authorList>
    </citation>
    <scope>NUCLEOTIDE SEQUENCE [LARGE SCALE GENOMIC DNA]</scope>
    <source>
        <strain evidence="3">DSM122</strain>
    </source>
</reference>
<gene>
    <name evidence="2" type="ORF">RSPPHO_00772</name>
</gene>
<evidence type="ECO:0000313" key="3">
    <source>
        <dbReference type="Proteomes" id="UP000033220"/>
    </source>
</evidence>
<organism evidence="2 3">
    <name type="scientific">Pararhodospirillum photometricum DSM 122</name>
    <dbReference type="NCBI Taxonomy" id="1150469"/>
    <lineage>
        <taxon>Bacteria</taxon>
        <taxon>Pseudomonadati</taxon>
        <taxon>Pseudomonadota</taxon>
        <taxon>Alphaproteobacteria</taxon>
        <taxon>Rhodospirillales</taxon>
        <taxon>Rhodospirillaceae</taxon>
        <taxon>Pararhodospirillum</taxon>
    </lineage>
</organism>
<keyword evidence="3" id="KW-1185">Reference proteome</keyword>
<dbReference type="HOGENOM" id="CLU_3188362_0_0_5"/>
<dbReference type="EMBL" id="HE663493">
    <property type="protein sequence ID" value="CCG07398.1"/>
    <property type="molecule type" value="Genomic_DNA"/>
</dbReference>
<protein>
    <submittedName>
        <fullName evidence="2">Uncharacterized protein</fullName>
    </submittedName>
</protein>
<name>H6SQT3_PARPM</name>
<sequence length="46" mass="4909">MGARRALGCVHSLTRPFLSASCQETKVPGPPLARSTKDAQWPGTEV</sequence>
<evidence type="ECO:0000313" key="2">
    <source>
        <dbReference type="EMBL" id="CCG07398.1"/>
    </source>
</evidence>
<dbReference type="AlphaFoldDB" id="H6SQT3"/>
<dbReference type="Proteomes" id="UP000033220">
    <property type="component" value="Chromosome DSM 122"/>
</dbReference>